<comment type="caution">
    <text evidence="2">The sequence shown here is derived from an EMBL/GenBank/DDBJ whole genome shotgun (WGS) entry which is preliminary data.</text>
</comment>
<accession>A0A4Z2ESX6</accession>
<dbReference type="Proteomes" id="UP000314294">
    <property type="component" value="Unassembled WGS sequence"/>
</dbReference>
<feature type="compositionally biased region" description="Basic residues" evidence="1">
    <location>
        <begin position="79"/>
        <end position="93"/>
    </location>
</feature>
<keyword evidence="3" id="KW-1185">Reference proteome</keyword>
<feature type="compositionally biased region" description="Basic and acidic residues" evidence="1">
    <location>
        <begin position="94"/>
        <end position="107"/>
    </location>
</feature>
<evidence type="ECO:0000313" key="3">
    <source>
        <dbReference type="Proteomes" id="UP000314294"/>
    </source>
</evidence>
<gene>
    <name evidence="2" type="ORF">EYF80_058101</name>
</gene>
<proteinExistence type="predicted"/>
<evidence type="ECO:0000313" key="2">
    <source>
        <dbReference type="EMBL" id="TNN31740.1"/>
    </source>
</evidence>
<evidence type="ECO:0000256" key="1">
    <source>
        <dbReference type="SAM" id="MobiDB-lite"/>
    </source>
</evidence>
<reference evidence="2 3" key="1">
    <citation type="submission" date="2019-03" db="EMBL/GenBank/DDBJ databases">
        <title>First draft genome of Liparis tanakae, snailfish: a comprehensive survey of snailfish specific genes.</title>
        <authorList>
            <person name="Kim W."/>
            <person name="Song I."/>
            <person name="Jeong J.-H."/>
            <person name="Kim D."/>
            <person name="Kim S."/>
            <person name="Ryu S."/>
            <person name="Song J.Y."/>
            <person name="Lee S.K."/>
        </authorList>
    </citation>
    <scope>NUCLEOTIDE SEQUENCE [LARGE SCALE GENOMIC DNA]</scope>
    <source>
        <tissue evidence="2">Muscle</tissue>
    </source>
</reference>
<dbReference type="EMBL" id="SRLO01003196">
    <property type="protein sequence ID" value="TNN31740.1"/>
    <property type="molecule type" value="Genomic_DNA"/>
</dbReference>
<sequence>MSCLKEEEKQAMERYSVREEYFMYVFVYAPRPRRLPGGRSPRQTQRLHESIITLVGNPRDRRMQEEEEGGGILNVQRERHLKMKGVSRRGRHEGRRESALEEKRGGTKQETGTSK</sequence>
<protein>
    <submittedName>
        <fullName evidence="2">Uncharacterized protein</fullName>
    </submittedName>
</protein>
<organism evidence="2 3">
    <name type="scientific">Liparis tanakae</name>
    <name type="common">Tanaka's snailfish</name>
    <dbReference type="NCBI Taxonomy" id="230148"/>
    <lineage>
        <taxon>Eukaryota</taxon>
        <taxon>Metazoa</taxon>
        <taxon>Chordata</taxon>
        <taxon>Craniata</taxon>
        <taxon>Vertebrata</taxon>
        <taxon>Euteleostomi</taxon>
        <taxon>Actinopterygii</taxon>
        <taxon>Neopterygii</taxon>
        <taxon>Teleostei</taxon>
        <taxon>Neoteleostei</taxon>
        <taxon>Acanthomorphata</taxon>
        <taxon>Eupercaria</taxon>
        <taxon>Perciformes</taxon>
        <taxon>Cottioidei</taxon>
        <taxon>Cottales</taxon>
        <taxon>Liparidae</taxon>
        <taxon>Liparis</taxon>
    </lineage>
</organism>
<dbReference type="AlphaFoldDB" id="A0A4Z2ESX6"/>
<name>A0A4Z2ESX6_9TELE</name>
<feature type="region of interest" description="Disordered" evidence="1">
    <location>
        <begin position="78"/>
        <end position="115"/>
    </location>
</feature>